<dbReference type="InterPro" id="IPR036704">
    <property type="entry name" value="RraA/RraA-like_sf"/>
</dbReference>
<dbReference type="Gene3D" id="3.50.30.40">
    <property type="entry name" value="Ribonuclease E inhibitor RraA/RraA-like"/>
    <property type="match status" value="1"/>
</dbReference>
<name>M5RMJ8_9BACT</name>
<keyword evidence="1" id="KW-0460">Magnesium</keyword>
<dbReference type="CDD" id="cd16841">
    <property type="entry name" value="RraA_family"/>
    <property type="match status" value="1"/>
</dbReference>
<reference evidence="2 3" key="1">
    <citation type="journal article" date="2013" name="Mar. Genomics">
        <title>Expression of sulfatases in Rhodopirellula baltica and the diversity of sulfatases in the genus Rhodopirellula.</title>
        <authorList>
            <person name="Wegner C.E."/>
            <person name="Richter-Heitmann T."/>
            <person name="Klindworth A."/>
            <person name="Klockow C."/>
            <person name="Richter M."/>
            <person name="Achstetter T."/>
            <person name="Glockner F.O."/>
            <person name="Harder J."/>
        </authorList>
    </citation>
    <scope>NUCLEOTIDE SEQUENCE [LARGE SCALE GENOMIC DNA]</scope>
    <source>
        <strain evidence="2 3">SM1</strain>
    </source>
</reference>
<dbReference type="EMBL" id="ANOG01000359">
    <property type="protein sequence ID" value="EMI20548.1"/>
    <property type="molecule type" value="Genomic_DNA"/>
</dbReference>
<accession>M5RMJ8</accession>
<feature type="binding site" evidence="1">
    <location>
        <position position="110"/>
    </location>
    <ligand>
        <name>substrate</name>
    </ligand>
</feature>
<dbReference type="Proteomes" id="UP000011991">
    <property type="component" value="Unassembled WGS sequence"/>
</dbReference>
<evidence type="ECO:0008006" key="4">
    <source>
        <dbReference type="Google" id="ProtNLM"/>
    </source>
</evidence>
<sequence>MHIHDKVVSTILRNRISSVEVADAQAKTGVQAELHPINAGHYAVGKVHYVYTHSESNWPLHKQIEEAQEGSILYVDALDCGDRAVLGDIVAKYLFVYKRIEALVINGHVRDAHRLRKENYPIWIKGVTPLGCFNRDVELTPQIESMVSQRQTLLDGSIFVCDDSGCTMIEKNKINDDTLRKLEFIELQEDIWYFCTDTLKWSTYETICLKKYLDQKDVLPEKLVARLREFDL</sequence>
<dbReference type="PATRIC" id="fig|1265738.3.peg.2540"/>
<organism evidence="2 3">
    <name type="scientific">Rhodopirellula maiorica SM1</name>
    <dbReference type="NCBI Taxonomy" id="1265738"/>
    <lineage>
        <taxon>Bacteria</taxon>
        <taxon>Pseudomonadati</taxon>
        <taxon>Planctomycetota</taxon>
        <taxon>Planctomycetia</taxon>
        <taxon>Pirellulales</taxon>
        <taxon>Pirellulaceae</taxon>
        <taxon>Novipirellula</taxon>
    </lineage>
</organism>
<keyword evidence="3" id="KW-1185">Reference proteome</keyword>
<feature type="binding site" evidence="1">
    <location>
        <begin position="87"/>
        <end position="90"/>
    </location>
    <ligand>
        <name>substrate</name>
    </ligand>
</feature>
<dbReference type="AlphaFoldDB" id="M5RMJ8"/>
<feature type="binding site" evidence="1">
    <location>
        <position position="111"/>
    </location>
    <ligand>
        <name>Mg(2+)</name>
        <dbReference type="ChEBI" id="CHEBI:18420"/>
    </ligand>
</feature>
<dbReference type="InterPro" id="IPR005493">
    <property type="entry name" value="RraA/RraA-like"/>
</dbReference>
<evidence type="ECO:0000313" key="3">
    <source>
        <dbReference type="Proteomes" id="UP000011991"/>
    </source>
</evidence>
<dbReference type="GO" id="GO:0046872">
    <property type="term" value="F:metal ion binding"/>
    <property type="evidence" value="ECO:0007669"/>
    <property type="project" value="UniProtKB-KW"/>
</dbReference>
<dbReference type="SUPFAM" id="SSF89562">
    <property type="entry name" value="RraA-like"/>
    <property type="match status" value="1"/>
</dbReference>
<comment type="cofactor">
    <cofactor evidence="1">
        <name>Mg(2+)</name>
        <dbReference type="ChEBI" id="CHEBI:18420"/>
    </cofactor>
</comment>
<comment type="caution">
    <text evidence="2">The sequence shown here is derived from an EMBL/GenBank/DDBJ whole genome shotgun (WGS) entry which is preliminary data.</text>
</comment>
<dbReference type="RefSeq" id="WP_008695751.1">
    <property type="nucleotide sequence ID" value="NZ_ANOG01000359.1"/>
</dbReference>
<dbReference type="OrthoDB" id="9784786at2"/>
<dbReference type="Pfam" id="PF03737">
    <property type="entry name" value="RraA-like"/>
    <property type="match status" value="1"/>
</dbReference>
<evidence type="ECO:0000256" key="1">
    <source>
        <dbReference type="PIRSR" id="PIRSR605493-1"/>
    </source>
</evidence>
<keyword evidence="1" id="KW-0479">Metal-binding</keyword>
<gene>
    <name evidence="2" type="ORF">RMSM_02527</name>
</gene>
<protein>
    <recommendedName>
        <fullName evidence="4">Demethylmenaquinone methyltransferase</fullName>
    </recommendedName>
</protein>
<evidence type="ECO:0000313" key="2">
    <source>
        <dbReference type="EMBL" id="EMI20548.1"/>
    </source>
</evidence>
<proteinExistence type="predicted"/>